<evidence type="ECO:0000313" key="2">
    <source>
        <dbReference type="Proteomes" id="UP000054324"/>
    </source>
</evidence>
<reference evidence="1 2" key="1">
    <citation type="submission" date="2013-11" db="EMBL/GenBank/DDBJ databases">
        <title>Opisthorchis viverrini - life in the bile duct.</title>
        <authorList>
            <person name="Young N.D."/>
            <person name="Nagarajan N."/>
            <person name="Lin S.J."/>
            <person name="Korhonen P.K."/>
            <person name="Jex A.R."/>
            <person name="Hall R.S."/>
            <person name="Safavi-Hemami H."/>
            <person name="Kaewkong W."/>
            <person name="Bertrand D."/>
            <person name="Gao S."/>
            <person name="Seet Q."/>
            <person name="Wongkham S."/>
            <person name="Teh B.T."/>
            <person name="Wongkham C."/>
            <person name="Intapan P.M."/>
            <person name="Maleewong W."/>
            <person name="Yang X."/>
            <person name="Hu M."/>
            <person name="Wang Z."/>
            <person name="Hofmann A."/>
            <person name="Sternberg P.W."/>
            <person name="Tan P."/>
            <person name="Wang J."/>
            <person name="Gasser R.B."/>
        </authorList>
    </citation>
    <scope>NUCLEOTIDE SEQUENCE [LARGE SCALE GENOMIC DNA]</scope>
</reference>
<organism evidence="1 2">
    <name type="scientific">Opisthorchis viverrini</name>
    <name type="common">Southeast Asian liver fluke</name>
    <dbReference type="NCBI Taxonomy" id="6198"/>
    <lineage>
        <taxon>Eukaryota</taxon>
        <taxon>Metazoa</taxon>
        <taxon>Spiralia</taxon>
        <taxon>Lophotrochozoa</taxon>
        <taxon>Platyhelminthes</taxon>
        <taxon>Trematoda</taxon>
        <taxon>Digenea</taxon>
        <taxon>Opisthorchiida</taxon>
        <taxon>Opisthorchiata</taxon>
        <taxon>Opisthorchiidae</taxon>
        <taxon>Opisthorchis</taxon>
    </lineage>
</organism>
<dbReference type="KEGG" id="ovi:T265_08187"/>
<protein>
    <submittedName>
        <fullName evidence="1">Uncharacterized protein</fullName>
    </submittedName>
</protein>
<sequence length="196" mass="22299">MCSADANKDALTYQTAVTVRQSVCASDIENTLEWGFQIRPVLKFEMLVLFVLLYKLTVTFWKKKHDIIMRLNVLDESLRAIMNLAIFHILTMLNVCGLIIEGLARTQTQQKELFLDNRVTFNQESVLVMMTVMRNSFAVAYVTFPMEKVCSTLRASRSPRPSAKYIFVSQSSSAFFRKAEKAASEDSNCLTVELSD</sequence>
<dbReference type="EMBL" id="KL596824">
    <property type="protein sequence ID" value="KER24055.1"/>
    <property type="molecule type" value="Genomic_DNA"/>
</dbReference>
<dbReference type="CTD" id="20322366"/>
<proteinExistence type="predicted"/>
<name>A0A074ZL18_OPIVI</name>
<evidence type="ECO:0000313" key="1">
    <source>
        <dbReference type="EMBL" id="KER24055.1"/>
    </source>
</evidence>
<dbReference type="Proteomes" id="UP000054324">
    <property type="component" value="Unassembled WGS sequence"/>
</dbReference>
<accession>A0A074ZL18</accession>
<keyword evidence="2" id="KW-1185">Reference proteome</keyword>
<dbReference type="RefSeq" id="XP_009172180.1">
    <property type="nucleotide sequence ID" value="XM_009173916.1"/>
</dbReference>
<gene>
    <name evidence="1" type="ORF">T265_08187</name>
</gene>
<dbReference type="AlphaFoldDB" id="A0A074ZL18"/>
<dbReference type="GeneID" id="20322366"/>